<comment type="caution">
    <text evidence="1">The sequence shown here is derived from an EMBL/GenBank/DDBJ whole genome shotgun (WGS) entry which is preliminary data.</text>
</comment>
<gene>
    <name evidence="1" type="ORF">MJG53_005757</name>
</gene>
<evidence type="ECO:0000313" key="2">
    <source>
        <dbReference type="Proteomes" id="UP001057279"/>
    </source>
</evidence>
<name>A0ACB9V719_9CETA</name>
<reference evidence="1" key="1">
    <citation type="submission" date="2022-03" db="EMBL/GenBank/DDBJ databases">
        <title>Genomic analyses of argali, domestic sheep and their hybrids provide insights into chromosomal evolution, heterosis and genetic basis of agronomic traits.</title>
        <authorList>
            <person name="Li M."/>
        </authorList>
    </citation>
    <scope>NUCLEOTIDE SEQUENCE</scope>
    <source>
        <strain evidence="1">F1 hybrid</strain>
    </source>
</reference>
<proteinExistence type="predicted"/>
<keyword evidence="2" id="KW-1185">Reference proteome</keyword>
<evidence type="ECO:0000313" key="1">
    <source>
        <dbReference type="EMBL" id="KAI4585523.1"/>
    </source>
</evidence>
<dbReference type="Proteomes" id="UP001057279">
    <property type="component" value="Linkage Group LG04"/>
</dbReference>
<dbReference type="EMBL" id="CM043029">
    <property type="protein sequence ID" value="KAI4585523.1"/>
    <property type="molecule type" value="Genomic_DNA"/>
</dbReference>
<protein>
    <submittedName>
        <fullName evidence="1">Uncharacterized protein</fullName>
    </submittedName>
</protein>
<sequence>MSTRSQELRTTIFSTLANEKSLSDCKKELRKEYFIFTVKTEKIKVGIKVKGEIGEHHYLGVKQKSGKGEEAIEPVDRTREFEGAEKKGNQLMQECCRDGKLCDLVTKNLNLFLLKRNQSLTQILLGKRNCVQYFNCSAFSPDDKVCVLFNISHQSLAVYLTRNRFCSSENMTRFFISPNKACNDMPFDVVRSCNFCAQGQDGIEKKSSYRLTVDTYREQEMLFCYLKLRSSGVLWIDSVV</sequence>
<organism evidence="1 2">
    <name type="scientific">Ovis ammon polii x Ovis aries</name>
    <dbReference type="NCBI Taxonomy" id="2918886"/>
    <lineage>
        <taxon>Eukaryota</taxon>
        <taxon>Metazoa</taxon>
        <taxon>Chordata</taxon>
        <taxon>Craniata</taxon>
        <taxon>Vertebrata</taxon>
        <taxon>Euteleostomi</taxon>
        <taxon>Mammalia</taxon>
        <taxon>Eutheria</taxon>
        <taxon>Laurasiatheria</taxon>
        <taxon>Artiodactyla</taxon>
        <taxon>Ruminantia</taxon>
        <taxon>Pecora</taxon>
        <taxon>Bovidae</taxon>
        <taxon>Caprinae</taxon>
        <taxon>Ovis</taxon>
    </lineage>
</organism>
<accession>A0ACB9V719</accession>